<dbReference type="Pfam" id="PF01208">
    <property type="entry name" value="URO-D"/>
    <property type="match status" value="1"/>
</dbReference>
<dbReference type="PANTHER" id="PTHR47099">
    <property type="entry name" value="METHYLCOBAMIDE:COM METHYLTRANSFERASE MTBA"/>
    <property type="match status" value="1"/>
</dbReference>
<dbReference type="RefSeq" id="WP_158399766.1">
    <property type="nucleotide sequence ID" value="NZ_CABHMY010000177.1"/>
</dbReference>
<proteinExistence type="predicted"/>
<dbReference type="AlphaFoldDB" id="A0A564UQZ5"/>
<organism evidence="2 3">
    <name type="scientific">Faecalibacterium prausnitzii</name>
    <dbReference type="NCBI Taxonomy" id="853"/>
    <lineage>
        <taxon>Bacteria</taxon>
        <taxon>Bacillati</taxon>
        <taxon>Bacillota</taxon>
        <taxon>Clostridia</taxon>
        <taxon>Eubacteriales</taxon>
        <taxon>Oscillospiraceae</taxon>
        <taxon>Faecalibacterium</taxon>
    </lineage>
</organism>
<dbReference type="GO" id="GO:0006779">
    <property type="term" value="P:porphyrin-containing compound biosynthetic process"/>
    <property type="evidence" value="ECO:0007669"/>
    <property type="project" value="InterPro"/>
</dbReference>
<feature type="domain" description="Uroporphyrinogen decarboxylase (URO-D)" evidence="1">
    <location>
        <begin position="80"/>
        <end position="333"/>
    </location>
</feature>
<gene>
    <name evidence="2" type="ORF">FPPS064S07_01764</name>
</gene>
<dbReference type="EMBL" id="CABHMY010000177">
    <property type="protein sequence ID" value="VUX21890.1"/>
    <property type="molecule type" value="Genomic_DNA"/>
</dbReference>
<reference evidence="2 3" key="1">
    <citation type="submission" date="2019-07" db="EMBL/GenBank/DDBJ databases">
        <authorList>
            <person name="Hibberd C M."/>
            <person name="Gehrig L. J."/>
            <person name="Chang H.-W."/>
            <person name="Venkatesh S."/>
        </authorList>
    </citation>
    <scope>NUCLEOTIDE SEQUENCE [LARGE SCALE GENOMIC DNA]</scope>
    <source>
        <strain evidence="2">Faecalibacterium_prausnitzii_JG_BgPS064</strain>
    </source>
</reference>
<name>A0A564UQZ5_9FIRM</name>
<evidence type="ECO:0000313" key="2">
    <source>
        <dbReference type="EMBL" id="VUX21890.1"/>
    </source>
</evidence>
<keyword evidence="3" id="KW-1185">Reference proteome</keyword>
<dbReference type="Gene3D" id="3.20.20.210">
    <property type="match status" value="1"/>
</dbReference>
<dbReference type="InterPro" id="IPR000257">
    <property type="entry name" value="Uroporphyrinogen_deCOase"/>
</dbReference>
<dbReference type="InterPro" id="IPR038071">
    <property type="entry name" value="UROD/MetE-like_sf"/>
</dbReference>
<dbReference type="Proteomes" id="UP000406184">
    <property type="component" value="Unassembled WGS sequence"/>
</dbReference>
<dbReference type="InterPro" id="IPR052024">
    <property type="entry name" value="Methanogen_methyltrans"/>
</dbReference>
<dbReference type="SUPFAM" id="SSF51726">
    <property type="entry name" value="UROD/MetE-like"/>
    <property type="match status" value="1"/>
</dbReference>
<sequence>MTKRERFLKVLANEPVDRVPVAFFHHFTGPSDWNMGLENPEAFERNIEGHRPALEKFDPDIIKIMNDTLMMMPMDVSFVETAEDLKKIQPMSMDCEYVKKQIELTKRVVEIYKGHDAPLLVTSFSAAWLLRNAFTVDLPVAGADEHIMKKLMAEDPQAIADCLMTISKGIVELNKILLTECGADGIYFSCANQAGFFPREFHQKYVAPSEKYVLEEAKKIRDMNVLHICGYHGHGNDLRLYTDYDAAAYSVAVNAEGTTMGDAKKLFGGKPVIGGFTQDGVIYTGTREEVKKATWDILDNAGQLGVIIGADCTVPNDIDDDRFNWVRDAAAEYAAQH</sequence>
<evidence type="ECO:0000259" key="1">
    <source>
        <dbReference type="Pfam" id="PF01208"/>
    </source>
</evidence>
<accession>A0A564UQZ5</accession>
<protein>
    <submittedName>
        <fullName evidence="2">Uroporphyrinogen decarboxylase (URO-D)</fullName>
    </submittedName>
</protein>
<dbReference type="GO" id="GO:0004853">
    <property type="term" value="F:uroporphyrinogen decarboxylase activity"/>
    <property type="evidence" value="ECO:0007669"/>
    <property type="project" value="InterPro"/>
</dbReference>
<evidence type="ECO:0000313" key="3">
    <source>
        <dbReference type="Proteomes" id="UP000406184"/>
    </source>
</evidence>
<dbReference type="PANTHER" id="PTHR47099:SF1">
    <property type="entry name" value="METHYLCOBAMIDE:COM METHYLTRANSFERASE MTBA"/>
    <property type="match status" value="1"/>
</dbReference>